<comment type="caution">
    <text evidence="1">The sequence shown here is derived from an EMBL/GenBank/DDBJ whole genome shotgun (WGS) entry which is preliminary data.</text>
</comment>
<protein>
    <submittedName>
        <fullName evidence="1">Uncharacterized protein</fullName>
    </submittedName>
</protein>
<name>A0AAD4SJ77_9MAGN</name>
<dbReference type="EMBL" id="JAJJMB010010520">
    <property type="protein sequence ID" value="KAI3908204.1"/>
    <property type="molecule type" value="Genomic_DNA"/>
</dbReference>
<keyword evidence="2" id="KW-1185">Reference proteome</keyword>
<reference evidence="1" key="1">
    <citation type="submission" date="2022-04" db="EMBL/GenBank/DDBJ databases">
        <title>A functionally conserved STORR gene fusion in Papaver species that diverged 16.8 million years ago.</title>
        <authorList>
            <person name="Catania T."/>
        </authorList>
    </citation>
    <scope>NUCLEOTIDE SEQUENCE</scope>
    <source>
        <strain evidence="1">S-188037</strain>
    </source>
</reference>
<dbReference type="AlphaFoldDB" id="A0AAD4SJ77"/>
<accession>A0AAD4SJ77</accession>
<gene>
    <name evidence="1" type="ORF">MKW98_029505</name>
</gene>
<proteinExistence type="predicted"/>
<evidence type="ECO:0000313" key="1">
    <source>
        <dbReference type="EMBL" id="KAI3908204.1"/>
    </source>
</evidence>
<organism evidence="1 2">
    <name type="scientific">Papaver atlanticum</name>
    <dbReference type="NCBI Taxonomy" id="357466"/>
    <lineage>
        <taxon>Eukaryota</taxon>
        <taxon>Viridiplantae</taxon>
        <taxon>Streptophyta</taxon>
        <taxon>Embryophyta</taxon>
        <taxon>Tracheophyta</taxon>
        <taxon>Spermatophyta</taxon>
        <taxon>Magnoliopsida</taxon>
        <taxon>Ranunculales</taxon>
        <taxon>Papaveraceae</taxon>
        <taxon>Papaveroideae</taxon>
        <taxon>Papaver</taxon>
    </lineage>
</organism>
<dbReference type="Proteomes" id="UP001202328">
    <property type="component" value="Unassembled WGS sequence"/>
</dbReference>
<evidence type="ECO:0000313" key="2">
    <source>
        <dbReference type="Proteomes" id="UP001202328"/>
    </source>
</evidence>
<sequence>MRISFRWRQEKLDKKVSFTQHGYSMGILCVSSQKLLKKAQEEWIAKLSYKHVSQLRNLSIKNEKSDVWKIDLHGLACFWSCARLEGAFLKDFDGVAIDGVNEEGSGQDVCEDPNLLAIDGNFPEGLMLFRSSKLGKQYWKLTWSKEGETAESAWAHVYGFCSKERDCGGYRVILRNMSAKPTAASVYFSLDGVNYIYQKGVDAGLKLALRHGCSKLE</sequence>